<reference evidence="4 5" key="1">
    <citation type="journal article" date="2021" name="Elife">
        <title>Chloroplast acquisition without the gene transfer in kleptoplastic sea slugs, Plakobranchus ocellatus.</title>
        <authorList>
            <person name="Maeda T."/>
            <person name="Takahashi S."/>
            <person name="Yoshida T."/>
            <person name="Shimamura S."/>
            <person name="Takaki Y."/>
            <person name="Nagai Y."/>
            <person name="Toyoda A."/>
            <person name="Suzuki Y."/>
            <person name="Arimoto A."/>
            <person name="Ishii H."/>
            <person name="Satoh N."/>
            <person name="Nishiyama T."/>
            <person name="Hasebe M."/>
            <person name="Maruyama T."/>
            <person name="Minagawa J."/>
            <person name="Obokata J."/>
            <person name="Shigenobu S."/>
        </authorList>
    </citation>
    <scope>NUCLEOTIDE SEQUENCE [LARGE SCALE GENOMIC DNA]</scope>
</reference>
<dbReference type="Proteomes" id="UP000762676">
    <property type="component" value="Unassembled WGS sequence"/>
</dbReference>
<evidence type="ECO:0000313" key="5">
    <source>
        <dbReference type="Proteomes" id="UP000762676"/>
    </source>
</evidence>
<dbReference type="GO" id="GO:0016747">
    <property type="term" value="F:acyltransferase activity, transferring groups other than amino-acyl groups"/>
    <property type="evidence" value="ECO:0007669"/>
    <property type="project" value="InterPro"/>
</dbReference>
<feature type="transmembrane region" description="Helical" evidence="2">
    <location>
        <begin position="134"/>
        <end position="154"/>
    </location>
</feature>
<protein>
    <submittedName>
        <fullName evidence="4">Nose resistant to fluoxetine protein 6-like</fullName>
    </submittedName>
</protein>
<feature type="domain" description="Acyltransferase 3" evidence="3">
    <location>
        <begin position="159"/>
        <end position="473"/>
    </location>
</feature>
<proteinExistence type="predicted"/>
<keyword evidence="2" id="KW-0812">Transmembrane</keyword>
<feature type="transmembrane region" description="Helical" evidence="2">
    <location>
        <begin position="454"/>
        <end position="476"/>
    </location>
</feature>
<accession>A0AAV4GKJ7</accession>
<feature type="transmembrane region" description="Helical" evidence="2">
    <location>
        <begin position="388"/>
        <end position="413"/>
    </location>
</feature>
<feature type="transmembrane region" description="Helical" evidence="2">
    <location>
        <begin position="264"/>
        <end position="283"/>
    </location>
</feature>
<evidence type="ECO:0000259" key="3">
    <source>
        <dbReference type="Pfam" id="PF01757"/>
    </source>
</evidence>
<name>A0AAV4GKJ7_9GAST</name>
<keyword evidence="2" id="KW-0472">Membrane</keyword>
<feature type="transmembrane region" description="Helical" evidence="2">
    <location>
        <begin position="235"/>
        <end position="257"/>
    </location>
</feature>
<feature type="transmembrane region" description="Helical" evidence="2">
    <location>
        <begin position="314"/>
        <end position="333"/>
    </location>
</feature>
<evidence type="ECO:0000256" key="1">
    <source>
        <dbReference type="SAM" id="MobiDB-lite"/>
    </source>
</evidence>
<dbReference type="PANTHER" id="PTHR11161">
    <property type="entry name" value="O-ACYLTRANSFERASE"/>
    <property type="match status" value="1"/>
</dbReference>
<feature type="transmembrane region" description="Helical" evidence="2">
    <location>
        <begin position="425"/>
        <end position="442"/>
    </location>
</feature>
<feature type="region of interest" description="Disordered" evidence="1">
    <location>
        <begin position="31"/>
        <end position="86"/>
    </location>
</feature>
<dbReference type="InterPro" id="IPR002656">
    <property type="entry name" value="Acyl_transf_3_dom"/>
</dbReference>
<dbReference type="InterPro" id="IPR052728">
    <property type="entry name" value="O2_lipid_transport_reg"/>
</dbReference>
<keyword evidence="2" id="KW-1133">Transmembrane helix</keyword>
<sequence>MGLVLSVQKLCTAYDVIFIQRPRWKRQELREKLRANRGDPGTVQSRPADGSRVSLLSSEEGEGSGEDHDGGGAHMPGQQSTQLDSQHVAEPKLTTFQQVAQTFSMYTNCHRLLNTDTDPSSLTCLHGLRVICTAWVVMGDLLIFQMIVVVGSSFQQVCEQTSKLKWFGYVIKRYLRLVPLVIIVGALYIGLWPVLGQGPVYPKDAPDRQACENHWFYTTLLVNTYIDVGDICFPWTWYIAAEFQLYLLCPIFMIPLVKGWKKTGTLAALVLIAASVISTGVISKLKKLPEMVLQYQLADAGIRNLSDVQNYILIKPYCRMAPYIIGLLLGHTLRKDGAPRLSRVVVALGWLLCIVSEMGTIFGVYGSYSHHHLATVDAAAVYNAVKDVTFGLGIAWAIFACLTGNGGIVNTFLSWRVFVPLSRMSYSIYLVHIPVIYLFIFHQEGAITMSEWALVVNFCGVFAISCVVSAIIHVVVETPMLAIQRTALRKLGLWQDTVLLQRESQ</sequence>
<evidence type="ECO:0000313" key="4">
    <source>
        <dbReference type="EMBL" id="GFR85794.1"/>
    </source>
</evidence>
<dbReference type="AlphaFoldDB" id="A0AAV4GKJ7"/>
<dbReference type="PANTHER" id="PTHR11161:SF0">
    <property type="entry name" value="O-ACYLTRANSFERASE LIKE PROTEIN"/>
    <property type="match status" value="1"/>
</dbReference>
<dbReference type="EMBL" id="BMAT01005039">
    <property type="protein sequence ID" value="GFR85794.1"/>
    <property type="molecule type" value="Genomic_DNA"/>
</dbReference>
<gene>
    <name evidence="4" type="ORF">ElyMa_002449800</name>
</gene>
<dbReference type="Pfam" id="PF01757">
    <property type="entry name" value="Acyl_transf_3"/>
    <property type="match status" value="1"/>
</dbReference>
<keyword evidence="5" id="KW-1185">Reference proteome</keyword>
<feature type="transmembrane region" description="Helical" evidence="2">
    <location>
        <begin position="174"/>
        <end position="195"/>
    </location>
</feature>
<organism evidence="4 5">
    <name type="scientific">Elysia marginata</name>
    <dbReference type="NCBI Taxonomy" id="1093978"/>
    <lineage>
        <taxon>Eukaryota</taxon>
        <taxon>Metazoa</taxon>
        <taxon>Spiralia</taxon>
        <taxon>Lophotrochozoa</taxon>
        <taxon>Mollusca</taxon>
        <taxon>Gastropoda</taxon>
        <taxon>Heterobranchia</taxon>
        <taxon>Euthyneura</taxon>
        <taxon>Panpulmonata</taxon>
        <taxon>Sacoglossa</taxon>
        <taxon>Placobranchoidea</taxon>
        <taxon>Plakobranchidae</taxon>
        <taxon>Elysia</taxon>
    </lineage>
</organism>
<feature type="transmembrane region" description="Helical" evidence="2">
    <location>
        <begin position="345"/>
        <end position="368"/>
    </location>
</feature>
<comment type="caution">
    <text evidence="4">The sequence shown here is derived from an EMBL/GenBank/DDBJ whole genome shotgun (WGS) entry which is preliminary data.</text>
</comment>
<evidence type="ECO:0000256" key="2">
    <source>
        <dbReference type="SAM" id="Phobius"/>
    </source>
</evidence>